<sequence>MNTHTSNTSIVAIYPSHTAAEAAIKELQLSGFDMRKLSIIGRDYHTDEHVVGYYNIGDRMKVWGKTGAFWGGLWGLLFGSALFWIPGLGPLLVAGPLVAWIVGALEGAVVVGGLSAIGACLYGLGIPKNSILQYETALKVGKFVLLAHGPISETAQAKEILNHTKPEALEHHQKTDQE</sequence>
<gene>
    <name evidence="3" type="ORF">F6R98_13485</name>
</gene>
<keyword evidence="1" id="KW-1133">Transmembrane helix</keyword>
<dbReference type="PANTHER" id="PTHR36109">
    <property type="entry name" value="MEMBRANE PROTEIN-RELATED"/>
    <property type="match status" value="1"/>
</dbReference>
<dbReference type="InParanoid" id="A0A5Q0BP38"/>
<evidence type="ECO:0000259" key="2">
    <source>
        <dbReference type="Pfam" id="PF11181"/>
    </source>
</evidence>
<feature type="transmembrane region" description="Helical" evidence="1">
    <location>
        <begin position="67"/>
        <end position="85"/>
    </location>
</feature>
<keyword evidence="4" id="KW-1185">Reference proteome</keyword>
<keyword evidence="1" id="KW-0472">Membrane</keyword>
<dbReference type="Proteomes" id="UP000325755">
    <property type="component" value="Chromosome"/>
</dbReference>
<accession>A0A5Q0BP38</accession>
<evidence type="ECO:0000256" key="1">
    <source>
        <dbReference type="SAM" id="Phobius"/>
    </source>
</evidence>
<evidence type="ECO:0000313" key="4">
    <source>
        <dbReference type="Proteomes" id="UP000325755"/>
    </source>
</evidence>
<feature type="domain" description="General stress protein 17M-like" evidence="2">
    <location>
        <begin position="10"/>
        <end position="77"/>
    </location>
</feature>
<proteinExistence type="predicted"/>
<dbReference type="InterPro" id="IPR025889">
    <property type="entry name" value="GSP17M-like_dom"/>
</dbReference>
<dbReference type="RefSeq" id="WP_153249489.1">
    <property type="nucleotide sequence ID" value="NZ_CP044205.1"/>
</dbReference>
<organism evidence="3 4">
    <name type="scientific">Candidatus Methylospira mobilis</name>
    <dbReference type="NCBI Taxonomy" id="1808979"/>
    <lineage>
        <taxon>Bacteria</taxon>
        <taxon>Pseudomonadati</taxon>
        <taxon>Pseudomonadota</taxon>
        <taxon>Gammaproteobacteria</taxon>
        <taxon>Methylococcales</taxon>
        <taxon>Methylococcaceae</taxon>
        <taxon>Candidatus Methylospira</taxon>
    </lineage>
</organism>
<dbReference type="OrthoDB" id="515952at2"/>
<name>A0A5Q0BP38_9GAMM</name>
<dbReference type="InterPro" id="IPR052948">
    <property type="entry name" value="Low_temp-induced_all0457"/>
</dbReference>
<dbReference type="PANTHER" id="PTHR36109:SF2">
    <property type="entry name" value="MEMBRANE PROTEIN"/>
    <property type="match status" value="1"/>
</dbReference>
<evidence type="ECO:0000313" key="3">
    <source>
        <dbReference type="EMBL" id="QFY43506.1"/>
    </source>
</evidence>
<keyword evidence="1" id="KW-0812">Transmembrane</keyword>
<protein>
    <submittedName>
        <fullName evidence="3">DUF1269 domain-containing protein</fullName>
    </submittedName>
</protein>
<feature type="transmembrane region" description="Helical" evidence="1">
    <location>
        <begin position="97"/>
        <end position="124"/>
    </location>
</feature>
<dbReference type="KEGG" id="mmob:F6R98_13485"/>
<reference evidence="3 4" key="1">
    <citation type="submission" date="2019-09" db="EMBL/GenBank/DDBJ databases">
        <title>Ecophysiology of the spiral-shaped methanotroph Methylospira mobilis as revealed by the complete genome sequence.</title>
        <authorList>
            <person name="Oshkin I.Y."/>
            <person name="Dedysh S.N."/>
            <person name="Miroshnikov K."/>
            <person name="Danilova O.V."/>
            <person name="Hakobyan A."/>
            <person name="Liesack W."/>
        </authorList>
    </citation>
    <scope>NUCLEOTIDE SEQUENCE [LARGE SCALE GENOMIC DNA]</scope>
    <source>
        <strain evidence="3 4">Shm1</strain>
    </source>
</reference>
<dbReference type="Pfam" id="PF11181">
    <property type="entry name" value="YflT"/>
    <property type="match status" value="1"/>
</dbReference>
<dbReference type="AlphaFoldDB" id="A0A5Q0BP38"/>
<dbReference type="EMBL" id="CP044205">
    <property type="protein sequence ID" value="QFY43506.1"/>
    <property type="molecule type" value="Genomic_DNA"/>
</dbReference>